<evidence type="ECO:0000313" key="1">
    <source>
        <dbReference type="EMBL" id="QHU04220.1"/>
    </source>
</evidence>
<organism evidence="1">
    <name type="scientific">viral metagenome</name>
    <dbReference type="NCBI Taxonomy" id="1070528"/>
    <lineage>
        <taxon>unclassified sequences</taxon>
        <taxon>metagenomes</taxon>
        <taxon>organismal metagenomes</taxon>
    </lineage>
</organism>
<proteinExistence type="predicted"/>
<accession>A0A6C0JH88</accession>
<dbReference type="EMBL" id="MN740394">
    <property type="protein sequence ID" value="QHU04220.1"/>
    <property type="molecule type" value="Genomic_DNA"/>
</dbReference>
<name>A0A6C0JH88_9ZZZZ</name>
<dbReference type="AlphaFoldDB" id="A0A6C0JH88"/>
<sequence length="78" mass="9173">MIVRTINGDLIKINKYDYANDMIYYEKIMNIKKEFTKGRICEEVASKKTTSFFLPKKVDKKQSCSMHTISNFINVQLD</sequence>
<protein>
    <submittedName>
        <fullName evidence="1">Uncharacterized protein</fullName>
    </submittedName>
</protein>
<reference evidence="1" key="1">
    <citation type="journal article" date="2020" name="Nature">
        <title>Giant virus diversity and host interactions through global metagenomics.</title>
        <authorList>
            <person name="Schulz F."/>
            <person name="Roux S."/>
            <person name="Paez-Espino D."/>
            <person name="Jungbluth S."/>
            <person name="Walsh D.A."/>
            <person name="Denef V.J."/>
            <person name="McMahon K.D."/>
            <person name="Konstantinidis K.T."/>
            <person name="Eloe-Fadrosh E.A."/>
            <person name="Kyrpides N.C."/>
            <person name="Woyke T."/>
        </authorList>
    </citation>
    <scope>NUCLEOTIDE SEQUENCE</scope>
    <source>
        <strain evidence="1">GVMAG-M-3300027708-39</strain>
    </source>
</reference>